<reference evidence="2" key="2">
    <citation type="submission" date="2015-07" db="EMBL/GenBank/DDBJ databases">
        <authorList>
            <person name="Noorani M."/>
        </authorList>
    </citation>
    <scope>NUCLEOTIDE SEQUENCE</scope>
    <source>
        <strain evidence="2">Yugu1</strain>
    </source>
</reference>
<evidence type="ECO:0000313" key="2">
    <source>
        <dbReference type="EMBL" id="RCV38427.1"/>
    </source>
</evidence>
<proteinExistence type="predicted"/>
<reference evidence="2" key="1">
    <citation type="journal article" date="2012" name="Nat. Biotechnol.">
        <title>Reference genome sequence of the model plant Setaria.</title>
        <authorList>
            <person name="Bennetzen J.L."/>
            <person name="Schmutz J."/>
            <person name="Wang H."/>
            <person name="Percifield R."/>
            <person name="Hawkins J."/>
            <person name="Pontaroli A.C."/>
            <person name="Estep M."/>
            <person name="Feng L."/>
            <person name="Vaughn J.N."/>
            <person name="Grimwood J."/>
            <person name="Jenkins J."/>
            <person name="Barry K."/>
            <person name="Lindquist E."/>
            <person name="Hellsten U."/>
            <person name="Deshpande S."/>
            <person name="Wang X."/>
            <person name="Wu X."/>
            <person name="Mitros T."/>
            <person name="Triplett J."/>
            <person name="Yang X."/>
            <person name="Ye C.Y."/>
            <person name="Mauro-Herrera M."/>
            <person name="Wang L."/>
            <person name="Li P."/>
            <person name="Sharma M."/>
            <person name="Sharma R."/>
            <person name="Ronald P.C."/>
            <person name="Panaud O."/>
            <person name="Kellogg E.A."/>
            <person name="Brutnell T.P."/>
            <person name="Doust A.N."/>
            <person name="Tuskan G.A."/>
            <person name="Rokhsar D."/>
            <person name="Devos K.M."/>
        </authorList>
    </citation>
    <scope>NUCLEOTIDE SEQUENCE [LARGE SCALE GENOMIC DNA]</scope>
    <source>
        <strain evidence="2">Yugu1</strain>
    </source>
</reference>
<dbReference type="EMBL" id="CM003535">
    <property type="protein sequence ID" value="RCV38427.1"/>
    <property type="molecule type" value="Genomic_DNA"/>
</dbReference>
<feature type="region of interest" description="Disordered" evidence="1">
    <location>
        <begin position="75"/>
        <end position="156"/>
    </location>
</feature>
<name>A0A368S7P1_SETIT</name>
<dbReference type="AlphaFoldDB" id="A0A368S7P1"/>
<accession>A0A368S7P1</accession>
<feature type="compositionally biased region" description="Low complexity" evidence="1">
    <location>
        <begin position="132"/>
        <end position="145"/>
    </location>
</feature>
<gene>
    <name evidence="2" type="ORF">SETIT_8G141400v2</name>
</gene>
<protein>
    <submittedName>
        <fullName evidence="2">Uncharacterized protein</fullName>
    </submittedName>
</protein>
<organism evidence="2">
    <name type="scientific">Setaria italica</name>
    <name type="common">Foxtail millet</name>
    <name type="synonym">Panicum italicum</name>
    <dbReference type="NCBI Taxonomy" id="4555"/>
    <lineage>
        <taxon>Eukaryota</taxon>
        <taxon>Viridiplantae</taxon>
        <taxon>Streptophyta</taxon>
        <taxon>Embryophyta</taxon>
        <taxon>Tracheophyta</taxon>
        <taxon>Spermatophyta</taxon>
        <taxon>Magnoliopsida</taxon>
        <taxon>Liliopsida</taxon>
        <taxon>Poales</taxon>
        <taxon>Poaceae</taxon>
        <taxon>PACMAD clade</taxon>
        <taxon>Panicoideae</taxon>
        <taxon>Panicodae</taxon>
        <taxon>Paniceae</taxon>
        <taxon>Cenchrinae</taxon>
        <taxon>Setaria</taxon>
    </lineage>
</organism>
<sequence>MIRRPHHILTVCAPPAGRASATAVRHPQAADRSPPARRVPCAARCSCAAHPPPACPGHRCFPSTRGLAFRVVGPPRWGTLVRPSRHRTAAGRRPSPPLPALQRRRPSELGVSSPPSWPVTAASRRHARARCPSRPCAAAPPGRAGKLPARPEQRRK</sequence>
<evidence type="ECO:0000256" key="1">
    <source>
        <dbReference type="SAM" id="MobiDB-lite"/>
    </source>
</evidence>